<sequence length="190" mass="22206">MLEQLQRLQAHIGVLKTRLHHLESENESLTQKKQQDEEQHHAQIVQKNGIITSKQEEVDHLSEQLSQLQNQFQQLNTDATALADRYSRLEKSCTDLKNRFQEILAERNDLRVTKEKLQLQQKHSQQELHDIQQDRERLLQKNELAKSKVEAIIQRLAILGTEQDQHAQEIQQLADPSVENSVDNQEEIQS</sequence>
<evidence type="ECO:0000256" key="2">
    <source>
        <dbReference type="SAM" id="MobiDB-lite"/>
    </source>
</evidence>
<dbReference type="AlphaFoldDB" id="A0A3D2SQF1"/>
<dbReference type="RefSeq" id="WP_049175729.1">
    <property type="nucleotide sequence ID" value="NZ_BKFK01000006.1"/>
</dbReference>
<feature type="region of interest" description="Disordered" evidence="2">
    <location>
        <begin position="167"/>
        <end position="190"/>
    </location>
</feature>
<organism evidence="3 4">
    <name type="scientific">Acinetobacter ursingii</name>
    <dbReference type="NCBI Taxonomy" id="108980"/>
    <lineage>
        <taxon>Bacteria</taxon>
        <taxon>Pseudomonadati</taxon>
        <taxon>Pseudomonadota</taxon>
        <taxon>Gammaproteobacteria</taxon>
        <taxon>Moraxellales</taxon>
        <taxon>Moraxellaceae</taxon>
        <taxon>Acinetobacter</taxon>
    </lineage>
</organism>
<accession>A0A3D2SQF1</accession>
<dbReference type="EMBL" id="DPVE01000305">
    <property type="protein sequence ID" value="HCK31616.1"/>
    <property type="molecule type" value="Genomic_DNA"/>
</dbReference>
<evidence type="ECO:0000256" key="1">
    <source>
        <dbReference type="SAM" id="Coils"/>
    </source>
</evidence>
<feature type="coiled-coil region" evidence="1">
    <location>
        <begin position="5"/>
        <end position="155"/>
    </location>
</feature>
<evidence type="ECO:0000313" key="4">
    <source>
        <dbReference type="Proteomes" id="UP000263596"/>
    </source>
</evidence>
<evidence type="ECO:0000313" key="3">
    <source>
        <dbReference type="EMBL" id="HCK31616.1"/>
    </source>
</evidence>
<proteinExistence type="predicted"/>
<name>A0A3D2SQF1_9GAMM</name>
<dbReference type="Proteomes" id="UP000263596">
    <property type="component" value="Unassembled WGS sequence"/>
</dbReference>
<comment type="caution">
    <text evidence="3">The sequence shown here is derived from an EMBL/GenBank/DDBJ whole genome shotgun (WGS) entry which is preliminary data.</text>
</comment>
<reference evidence="3 4" key="1">
    <citation type="journal article" date="2018" name="Nat. Biotechnol.">
        <title>A standardized bacterial taxonomy based on genome phylogeny substantially revises the tree of life.</title>
        <authorList>
            <person name="Parks D.H."/>
            <person name="Chuvochina M."/>
            <person name="Waite D.W."/>
            <person name="Rinke C."/>
            <person name="Skarshewski A."/>
            <person name="Chaumeil P.A."/>
            <person name="Hugenholtz P."/>
        </authorList>
    </citation>
    <scope>NUCLEOTIDE SEQUENCE [LARGE SCALE GENOMIC DNA]</scope>
    <source>
        <strain evidence="3">UBA9669</strain>
    </source>
</reference>
<protein>
    <recommendedName>
        <fullName evidence="5">Chromosome partition protein Smc</fullName>
    </recommendedName>
</protein>
<evidence type="ECO:0008006" key="5">
    <source>
        <dbReference type="Google" id="ProtNLM"/>
    </source>
</evidence>
<gene>
    <name evidence="3" type="ORF">DHW29_16565</name>
</gene>
<keyword evidence="1" id="KW-0175">Coiled coil</keyword>